<keyword evidence="1" id="KW-0472">Membrane</keyword>
<proteinExistence type="predicted"/>
<keyword evidence="1" id="KW-0812">Transmembrane</keyword>
<keyword evidence="5" id="KW-1185">Reference proteome</keyword>
<feature type="transmembrane region" description="Helical" evidence="1">
    <location>
        <begin position="18"/>
        <end position="38"/>
    </location>
</feature>
<evidence type="ECO:0000256" key="1">
    <source>
        <dbReference type="SAM" id="Phobius"/>
    </source>
</evidence>
<gene>
    <name evidence="2" type="ORF">JQX41_04475</name>
    <name evidence="3" type="ORF">JQX48_04475</name>
</gene>
<organism evidence="2 4">
    <name type="scientific">Marivita cryptomonadis</name>
    <dbReference type="NCBI Taxonomy" id="505252"/>
    <lineage>
        <taxon>Bacteria</taxon>
        <taxon>Pseudomonadati</taxon>
        <taxon>Pseudomonadota</taxon>
        <taxon>Alphaproteobacteria</taxon>
        <taxon>Rhodobacterales</taxon>
        <taxon>Roseobacteraceae</taxon>
        <taxon>Marivita</taxon>
    </lineage>
</organism>
<name>A0A9Q2NVN0_9RHOB</name>
<dbReference type="Proteomes" id="UP000755667">
    <property type="component" value="Unassembled WGS sequence"/>
</dbReference>
<protein>
    <submittedName>
        <fullName evidence="2">Uncharacterized protein</fullName>
    </submittedName>
</protein>
<evidence type="ECO:0000313" key="3">
    <source>
        <dbReference type="EMBL" id="MBM2416212.1"/>
    </source>
</evidence>
<dbReference type="EMBL" id="JAFBXF010000002">
    <property type="protein sequence ID" value="MBM2416212.1"/>
    <property type="molecule type" value="Genomic_DNA"/>
</dbReference>
<dbReference type="EMBL" id="JAFBXE010000002">
    <property type="protein sequence ID" value="MBM2411545.1"/>
    <property type="molecule type" value="Genomic_DNA"/>
</dbReference>
<sequence length="62" mass="6339">MSAPSTNIEKQSKRHRPAIWGIIAAGVFAVVLFLAYLANLAAQGNEPGEDTSAPAAAATTDG</sequence>
<accession>A0A9Q2NVN0</accession>
<evidence type="ECO:0000313" key="5">
    <source>
        <dbReference type="Proteomes" id="UP000809440"/>
    </source>
</evidence>
<comment type="caution">
    <text evidence="2">The sequence shown here is derived from an EMBL/GenBank/DDBJ whole genome shotgun (WGS) entry which is preliminary data.</text>
</comment>
<dbReference type="Proteomes" id="UP000809440">
    <property type="component" value="Unassembled WGS sequence"/>
</dbReference>
<evidence type="ECO:0000313" key="4">
    <source>
        <dbReference type="Proteomes" id="UP000755667"/>
    </source>
</evidence>
<evidence type="ECO:0000313" key="2">
    <source>
        <dbReference type="EMBL" id="MBM2411545.1"/>
    </source>
</evidence>
<dbReference type="GeneID" id="62642059"/>
<reference evidence="2 5" key="1">
    <citation type="submission" date="2021-01" db="EMBL/GenBank/DDBJ databases">
        <title>Diatom-associated Roseobacters Show Island Model of Population Structure.</title>
        <authorList>
            <person name="Qu L."/>
            <person name="Feng X."/>
            <person name="Chen Y."/>
            <person name="Li L."/>
            <person name="Wang X."/>
            <person name="Hu Z."/>
            <person name="Wang H."/>
            <person name="Luo H."/>
        </authorList>
    </citation>
    <scope>NUCLEOTIDE SEQUENCE</scope>
    <source>
        <strain evidence="3 5">CC28-63</strain>
        <strain evidence="2">CC28-69</strain>
    </source>
</reference>
<keyword evidence="1" id="KW-1133">Transmembrane helix</keyword>
<dbReference type="AlphaFoldDB" id="A0A9Q2NVN0"/>
<dbReference type="RefSeq" id="WP_085631266.1">
    <property type="nucleotide sequence ID" value="NZ_JAFBWU010000002.1"/>
</dbReference>